<dbReference type="GO" id="GO:0046872">
    <property type="term" value="F:metal ion binding"/>
    <property type="evidence" value="ECO:0007669"/>
    <property type="project" value="UniProtKB-KW"/>
</dbReference>
<dbReference type="Gene3D" id="3.40.50.80">
    <property type="entry name" value="Nucleotide-binding domain of ferredoxin-NADP reductase (FNR) module"/>
    <property type="match status" value="1"/>
</dbReference>
<evidence type="ECO:0000256" key="7">
    <source>
        <dbReference type="ARBA" id="ARBA00022723"/>
    </source>
</evidence>
<keyword evidence="10" id="KW-0560">Oxidoreductase</keyword>
<gene>
    <name evidence="17" type="ORF">P24_01535</name>
</gene>
<reference evidence="17 18" key="1">
    <citation type="journal article" date="2012" name="J. Bacteriol.">
        <title>Genome Sequence of Oceanibaculum indicum Type Strain P24.</title>
        <authorList>
            <person name="Lai Q."/>
            <person name="Shao Z."/>
        </authorList>
    </citation>
    <scope>NUCLEOTIDE SEQUENCE [LARGE SCALE GENOMIC DNA]</scope>
    <source>
        <strain evidence="17 18">P24</strain>
    </source>
</reference>
<dbReference type="SUPFAM" id="SSF63380">
    <property type="entry name" value="Riboflavin synthase domain-like"/>
    <property type="match status" value="1"/>
</dbReference>
<keyword evidence="18" id="KW-1185">Reference proteome</keyword>
<dbReference type="PATRIC" id="fig|1207063.3.peg.317"/>
<dbReference type="CDD" id="cd06184">
    <property type="entry name" value="flavohem_like_fad_nad_binding"/>
    <property type="match status" value="1"/>
</dbReference>
<evidence type="ECO:0000256" key="8">
    <source>
        <dbReference type="ARBA" id="ARBA00022827"/>
    </source>
</evidence>
<dbReference type="GO" id="GO:0008941">
    <property type="term" value="F:nitric oxide dioxygenase NAD(P)H activity"/>
    <property type="evidence" value="ECO:0007669"/>
    <property type="project" value="UniProtKB-EC"/>
</dbReference>
<dbReference type="Pfam" id="PF00111">
    <property type="entry name" value="Fer2"/>
    <property type="match status" value="1"/>
</dbReference>
<dbReference type="InterPro" id="IPR012675">
    <property type="entry name" value="Beta-grasp_dom_sf"/>
</dbReference>
<dbReference type="Gene3D" id="2.30.110.10">
    <property type="entry name" value="Electron Transport, Fmn-binding Protein, Chain A"/>
    <property type="match status" value="1"/>
</dbReference>
<evidence type="ECO:0000256" key="9">
    <source>
        <dbReference type="ARBA" id="ARBA00022857"/>
    </source>
</evidence>
<dbReference type="SUPFAM" id="SSF52343">
    <property type="entry name" value="Ferredoxin reductase-like, C-terminal NADP-linked domain"/>
    <property type="match status" value="1"/>
</dbReference>
<dbReference type="CDD" id="cd00207">
    <property type="entry name" value="fer2"/>
    <property type="match status" value="1"/>
</dbReference>
<dbReference type="PROSITE" id="PS51384">
    <property type="entry name" value="FAD_FR"/>
    <property type="match status" value="1"/>
</dbReference>
<comment type="catalytic activity">
    <reaction evidence="13">
        <text>2 nitric oxide + NADH + 2 O2 = 2 nitrate + NAD(+) + H(+)</text>
        <dbReference type="Rhea" id="RHEA:19469"/>
        <dbReference type="ChEBI" id="CHEBI:15378"/>
        <dbReference type="ChEBI" id="CHEBI:15379"/>
        <dbReference type="ChEBI" id="CHEBI:16480"/>
        <dbReference type="ChEBI" id="CHEBI:17632"/>
        <dbReference type="ChEBI" id="CHEBI:57540"/>
        <dbReference type="ChEBI" id="CHEBI:57945"/>
        <dbReference type="EC" id="1.14.12.17"/>
    </reaction>
</comment>
<accession>K2JWK1</accession>
<evidence type="ECO:0000256" key="1">
    <source>
        <dbReference type="ARBA" id="ARBA00001970"/>
    </source>
</evidence>
<dbReference type="InterPro" id="IPR036010">
    <property type="entry name" value="2Fe-2S_ferredoxin-like_sf"/>
</dbReference>
<keyword evidence="8" id="KW-0274">FAD</keyword>
<dbReference type="SUPFAM" id="SSF54292">
    <property type="entry name" value="2Fe-2S ferredoxin-like"/>
    <property type="match status" value="1"/>
</dbReference>
<keyword evidence="7" id="KW-0479">Metal-binding</keyword>
<evidence type="ECO:0000256" key="3">
    <source>
        <dbReference type="ARBA" id="ARBA00006401"/>
    </source>
</evidence>
<evidence type="ECO:0000256" key="5">
    <source>
        <dbReference type="ARBA" id="ARBA00022617"/>
    </source>
</evidence>
<dbReference type="InterPro" id="IPR001433">
    <property type="entry name" value="OxRdtase_FAD/NAD-bd"/>
</dbReference>
<protein>
    <recommendedName>
        <fullName evidence="4">nitric oxide dioxygenase</fullName>
        <ecNumber evidence="4">1.14.12.17</ecNumber>
    </recommendedName>
</protein>
<evidence type="ECO:0000256" key="13">
    <source>
        <dbReference type="ARBA" id="ARBA00048649"/>
    </source>
</evidence>
<evidence type="ECO:0000256" key="2">
    <source>
        <dbReference type="ARBA" id="ARBA00001974"/>
    </source>
</evidence>
<evidence type="ECO:0000256" key="12">
    <source>
        <dbReference type="ARBA" id="ARBA00023027"/>
    </source>
</evidence>
<evidence type="ECO:0000256" key="14">
    <source>
        <dbReference type="ARBA" id="ARBA00049433"/>
    </source>
</evidence>
<dbReference type="FunFam" id="3.40.50.80:FF:000010">
    <property type="entry name" value="Flavohemoprotein"/>
    <property type="match status" value="1"/>
</dbReference>
<dbReference type="PROSITE" id="PS00197">
    <property type="entry name" value="2FE2S_FER_1"/>
    <property type="match status" value="1"/>
</dbReference>
<feature type="domain" description="FAD-binding FR-type" evidence="16">
    <location>
        <begin position="312"/>
        <end position="421"/>
    </location>
</feature>
<evidence type="ECO:0000256" key="10">
    <source>
        <dbReference type="ARBA" id="ARBA00023002"/>
    </source>
</evidence>
<dbReference type="Gene3D" id="3.10.20.30">
    <property type="match status" value="1"/>
</dbReference>
<dbReference type="GO" id="GO:0051537">
    <property type="term" value="F:2 iron, 2 sulfur cluster binding"/>
    <property type="evidence" value="ECO:0007669"/>
    <property type="project" value="InterPro"/>
</dbReference>
<evidence type="ECO:0000313" key="17">
    <source>
        <dbReference type="EMBL" id="EKE78992.1"/>
    </source>
</evidence>
<comment type="caution">
    <text evidence="17">The sequence shown here is derived from an EMBL/GenBank/DDBJ whole genome shotgun (WGS) entry which is preliminary data.</text>
</comment>
<evidence type="ECO:0000259" key="16">
    <source>
        <dbReference type="PROSITE" id="PS51384"/>
    </source>
</evidence>
<dbReference type="InterPro" id="IPR012349">
    <property type="entry name" value="Split_barrel_FMN-bd"/>
</dbReference>
<dbReference type="Proteomes" id="UP000006746">
    <property type="component" value="Unassembled WGS sequence"/>
</dbReference>
<dbReference type="STRING" id="1207063.P24_01535"/>
<evidence type="ECO:0000256" key="6">
    <source>
        <dbReference type="ARBA" id="ARBA00022630"/>
    </source>
</evidence>
<dbReference type="eggNOG" id="COG1018">
    <property type="taxonomic scope" value="Bacteria"/>
</dbReference>
<dbReference type="Pfam" id="PF00175">
    <property type="entry name" value="NAD_binding_1"/>
    <property type="match status" value="1"/>
</dbReference>
<comment type="cofactor">
    <cofactor evidence="1">
        <name>heme b</name>
        <dbReference type="ChEBI" id="CHEBI:60344"/>
    </cofactor>
</comment>
<dbReference type="InterPro" id="IPR017927">
    <property type="entry name" value="FAD-bd_FR_type"/>
</dbReference>
<feature type="domain" description="2Fe-2S ferredoxin-type" evidence="15">
    <location>
        <begin position="587"/>
        <end position="670"/>
    </location>
</feature>
<evidence type="ECO:0000256" key="11">
    <source>
        <dbReference type="ARBA" id="ARBA00023004"/>
    </source>
</evidence>
<evidence type="ECO:0000313" key="18">
    <source>
        <dbReference type="Proteomes" id="UP000006746"/>
    </source>
</evidence>
<sequence>MAEHMGRKVIRSFMPDQHRAFFAALPFVIIGSLDRSGRPWASLLAGEEGFMTSPNPRQLVIEGQTIPGDPLHENLKAGAPVGLLGIQPETRRRNRANGLIAEVHEGRFVVEISQSFGNCPQYIHARTAQPVSGKDRASSSQLIRREGSSLSAAAAELVRAADTFFIATASPGAGGLDPVEGADVNHRGGKAGFIDVRQDAGGTVLVSPDFAGNSAFSTFGNLALNPRAGLLFVDFASGNLLQLTGTAEVLWDTPESRRFPGAQRLLSFRVEEGVWIPQASPLRWSAPEPAPQIAATGTWADVAHSKQEDRAITLYPLLVTRVQDESAFVRSFYLSQADGGVLPPHLPGQHLPLTVELAGQSQPFRRTYTISNAPNDREYRITVKRRLGPALENSVSNWLHDHIRTGDILNASAPRGRFVLDPDGSRPIVLLSAGIGVTPMIAMLDHLTGGESGRPRQPDRPIVFIHSDRNSETQPFAGHLRLLARRNPNLTVHVRYSQPHPQDLLGDHHDSTGHIDKALLRSLLPPGQSDIYLCGPEGFMQASYEALIELGAADEHIHAEAFGPARLHRQTQATEEKAGCAPQITEAEIIFHRTGIRRVWSPSQGSLLDLAEAAGIQHPWSCRSGVCGTCAVRLREGAVTYPDRAATSSDAEDVLVCSAIPATRKLDLEL</sequence>
<dbReference type="PANTHER" id="PTHR42815:SF2">
    <property type="entry name" value="FAD-BINDING, PUTATIVE (AFU_ORTHOLOGUE AFUA_6G07600)-RELATED"/>
    <property type="match status" value="1"/>
</dbReference>
<comment type="cofactor">
    <cofactor evidence="2">
        <name>FAD</name>
        <dbReference type="ChEBI" id="CHEBI:57692"/>
    </cofactor>
</comment>
<keyword evidence="9" id="KW-0521">NADP</keyword>
<comment type="catalytic activity">
    <reaction evidence="14">
        <text>2 nitric oxide + NADPH + 2 O2 = 2 nitrate + NADP(+) + H(+)</text>
        <dbReference type="Rhea" id="RHEA:19465"/>
        <dbReference type="ChEBI" id="CHEBI:15378"/>
        <dbReference type="ChEBI" id="CHEBI:15379"/>
        <dbReference type="ChEBI" id="CHEBI:16480"/>
        <dbReference type="ChEBI" id="CHEBI:17632"/>
        <dbReference type="ChEBI" id="CHEBI:57783"/>
        <dbReference type="ChEBI" id="CHEBI:58349"/>
        <dbReference type="EC" id="1.14.12.17"/>
    </reaction>
</comment>
<keyword evidence="12" id="KW-0520">NAD</keyword>
<dbReference type="InterPro" id="IPR001041">
    <property type="entry name" value="2Fe-2S_ferredoxin-type"/>
</dbReference>
<dbReference type="eggNOG" id="COG3576">
    <property type="taxonomic scope" value="Bacteria"/>
</dbReference>
<keyword evidence="11" id="KW-0408">Iron</keyword>
<dbReference type="Gene3D" id="2.40.30.10">
    <property type="entry name" value="Translation factors"/>
    <property type="match status" value="1"/>
</dbReference>
<dbReference type="EC" id="1.14.12.17" evidence="4"/>
<keyword evidence="6" id="KW-0285">Flavoprotein</keyword>
<evidence type="ECO:0000259" key="15">
    <source>
        <dbReference type="PROSITE" id="PS51085"/>
    </source>
</evidence>
<dbReference type="InterPro" id="IPR006058">
    <property type="entry name" value="2Fe2S_fd_BS"/>
</dbReference>
<dbReference type="InterPro" id="IPR017938">
    <property type="entry name" value="Riboflavin_synthase-like_b-brl"/>
</dbReference>
<organism evidence="17 18">
    <name type="scientific">Oceanibaculum indicum P24</name>
    <dbReference type="NCBI Taxonomy" id="1207063"/>
    <lineage>
        <taxon>Bacteria</taxon>
        <taxon>Pseudomonadati</taxon>
        <taxon>Pseudomonadota</taxon>
        <taxon>Alphaproteobacteria</taxon>
        <taxon>Rhodospirillales</taxon>
        <taxon>Oceanibaculaceae</taxon>
        <taxon>Oceanibaculum</taxon>
    </lineage>
</organism>
<dbReference type="PROSITE" id="PS51085">
    <property type="entry name" value="2FE2S_FER_2"/>
    <property type="match status" value="1"/>
</dbReference>
<keyword evidence="5" id="KW-0349">Heme</keyword>
<name>K2JWK1_9PROT</name>
<evidence type="ECO:0000256" key="4">
    <source>
        <dbReference type="ARBA" id="ARBA00012229"/>
    </source>
</evidence>
<dbReference type="PANTHER" id="PTHR42815">
    <property type="entry name" value="FAD-BINDING, PUTATIVE (AFU_ORTHOLOGUE AFUA_6G07600)-RELATED"/>
    <property type="match status" value="1"/>
</dbReference>
<proteinExistence type="inferred from homology"/>
<dbReference type="EMBL" id="AMRL01000001">
    <property type="protein sequence ID" value="EKE78992.1"/>
    <property type="molecule type" value="Genomic_DNA"/>
</dbReference>
<dbReference type="RefSeq" id="WP_008942926.1">
    <property type="nucleotide sequence ID" value="NZ_AMRL01000001.1"/>
</dbReference>
<dbReference type="AlphaFoldDB" id="K2JWK1"/>
<dbReference type="InterPro" id="IPR039261">
    <property type="entry name" value="FNR_nucleotide-bd"/>
</dbReference>
<dbReference type="SUPFAM" id="SSF50475">
    <property type="entry name" value="FMN-binding split barrel"/>
    <property type="match status" value="1"/>
</dbReference>
<comment type="similarity">
    <text evidence="3">In the C-terminal section; belongs to the flavoprotein pyridine nucleotide cytochrome reductase family.</text>
</comment>
<dbReference type="PRINTS" id="PR00410">
    <property type="entry name" value="PHEHYDRXLASE"/>
</dbReference>